<dbReference type="Proteomes" id="UP001162131">
    <property type="component" value="Unassembled WGS sequence"/>
</dbReference>
<gene>
    <name evidence="1" type="ORF">BSTOLATCC_MIC66210</name>
</gene>
<evidence type="ECO:0000313" key="2">
    <source>
        <dbReference type="Proteomes" id="UP001162131"/>
    </source>
</evidence>
<protein>
    <submittedName>
        <fullName evidence="1">Uncharacterized protein</fullName>
    </submittedName>
</protein>
<reference evidence="1" key="1">
    <citation type="submission" date="2021-09" db="EMBL/GenBank/DDBJ databases">
        <authorList>
            <consortium name="AG Swart"/>
            <person name="Singh M."/>
            <person name="Singh A."/>
            <person name="Seah K."/>
            <person name="Emmerich C."/>
        </authorList>
    </citation>
    <scope>NUCLEOTIDE SEQUENCE</scope>
    <source>
        <strain evidence="1">ATCC30299</strain>
    </source>
</reference>
<dbReference type="EMBL" id="CAJZBQ010000064">
    <property type="protein sequence ID" value="CAG9336332.1"/>
    <property type="molecule type" value="Genomic_DNA"/>
</dbReference>
<dbReference type="AlphaFoldDB" id="A0AAU9KQA9"/>
<accession>A0AAU9KQA9</accession>
<comment type="caution">
    <text evidence="1">The sequence shown here is derived from an EMBL/GenBank/DDBJ whole genome shotgun (WGS) entry which is preliminary data.</text>
</comment>
<keyword evidence="2" id="KW-1185">Reference proteome</keyword>
<sequence>MNKYSHNEHTSSFWLQQNLDCYAAFITDKEIAKVLPVMRRTFSTVKFDTTLTDKRGDEVSSLSQIENRRVKKKSESIGRMGSRSSRDIRSMASTALEFNKIIKELDKVISNENYGQKRVILEEGPAVIIHLEEGESQLFTIVTAKKPIPLKVKLERKIGRKALTTYMSRRVIVPNLDQHETIYNRDEFDIGDIGLREQSFLTQKIYLNVIASEKCSFAIGINFGRIISKDASEIFQFRKKQKGTEEELLDQSIKKEPVNLEEDSLDQKYKKEEEISHSTDFIKRNVKRARSCIKLQDYLSEKRDSSELRRQNVITKHKEILTEHRLKGEIKIRKSEIKKTLYTQAEKVYKLYNAKCEFEKKWFSFMYFCKSVISLKENLEKRKMIAKKNLQSLFGAMVFQNAWKKYIKKVSFKELNMARARDLLKFYRFHAKKVIVSKAKHQLLMAVSHSKNHFKIPTFFSSYTTKVLLIQSTWKAYQKAKEYRFKQVNQLWNHTVDDIVNKTMNRKRKSKRYKTIVSKIVNIPYEHKKSTISTYLQDCMINYLKAGREPPSEETLAVSESTPEFRTRSSSRYGTFVNLNYIPNQETVIDMIKTAADIESPLKI</sequence>
<proteinExistence type="predicted"/>
<organism evidence="1 2">
    <name type="scientific">Blepharisma stoltei</name>
    <dbReference type="NCBI Taxonomy" id="1481888"/>
    <lineage>
        <taxon>Eukaryota</taxon>
        <taxon>Sar</taxon>
        <taxon>Alveolata</taxon>
        <taxon>Ciliophora</taxon>
        <taxon>Postciliodesmatophora</taxon>
        <taxon>Heterotrichea</taxon>
        <taxon>Heterotrichida</taxon>
        <taxon>Blepharismidae</taxon>
        <taxon>Blepharisma</taxon>
    </lineage>
</organism>
<name>A0AAU9KQA9_9CILI</name>
<evidence type="ECO:0000313" key="1">
    <source>
        <dbReference type="EMBL" id="CAG9336332.1"/>
    </source>
</evidence>